<dbReference type="OrthoDB" id="9784202at2"/>
<dbReference type="InterPro" id="IPR001123">
    <property type="entry name" value="LeuE-type"/>
</dbReference>
<dbReference type="Proteomes" id="UP000025238">
    <property type="component" value="Chromosome"/>
</dbReference>
<protein>
    <submittedName>
        <fullName evidence="7">Lysine transporter LysE</fullName>
    </submittedName>
</protein>
<keyword evidence="3 6" id="KW-0812">Transmembrane</keyword>
<feature type="transmembrane region" description="Helical" evidence="6">
    <location>
        <begin position="152"/>
        <end position="177"/>
    </location>
</feature>
<dbReference type="PANTHER" id="PTHR30086">
    <property type="entry name" value="ARGININE EXPORTER PROTEIN ARGO"/>
    <property type="match status" value="1"/>
</dbReference>
<dbReference type="AlphaFoldDB" id="A0A023WQD3"/>
<keyword evidence="4 6" id="KW-1133">Transmembrane helix</keyword>
<reference evidence="7 8" key="1">
    <citation type="submission" date="2014-03" db="EMBL/GenBank/DDBJ databases">
        <title>Complete genome sequence of Pseudomonas stutzeri 19SMN4.</title>
        <authorList>
            <person name="Brunet-Galmes I."/>
            <person name="Nogales B."/>
            <person name="Busquets A."/>
            <person name="Pena A."/>
            <person name="Gomila M."/>
            <person name="Garcia-Valdes E."/>
            <person name="Lalucat J."/>
            <person name="Bennasar A."/>
            <person name="Bosch R."/>
        </authorList>
    </citation>
    <scope>NUCLEOTIDE SEQUENCE [LARGE SCALE GENOMIC DNA]</scope>
    <source>
        <strain evidence="7 8">19SMN4</strain>
    </source>
</reference>
<comment type="subcellular location">
    <subcellularLocation>
        <location evidence="1">Cell membrane</location>
        <topology evidence="1">Multi-pass membrane protein</topology>
    </subcellularLocation>
</comment>
<feature type="transmembrane region" description="Helical" evidence="6">
    <location>
        <begin position="39"/>
        <end position="59"/>
    </location>
</feature>
<keyword evidence="5 6" id="KW-0472">Membrane</keyword>
<accession>A0A023WQD3</accession>
<sequence>MDDPIFWLVFFSAALALNLSPGPDLLYVFSRTLSGGRRIGIISACGVCSGALVHVAFAALGISAILAASALAFTVVKYVGAAYLLYLGYQALRSAGSGTMLALKAAPRASAWKAYRQGVLVDLLNPKAAIFFMAFLPQFVRPEHGAVPLQLLVLGVLVVVVAIIVESALVLLAARATQTLRNNPAISQWLDRALGSVLIALGIRLGLSERI</sequence>
<name>A0A023WQD3_STUST</name>
<evidence type="ECO:0000313" key="7">
    <source>
        <dbReference type="EMBL" id="AHY42186.1"/>
    </source>
</evidence>
<dbReference type="GO" id="GO:0005886">
    <property type="term" value="C:plasma membrane"/>
    <property type="evidence" value="ECO:0007669"/>
    <property type="project" value="UniProtKB-SubCell"/>
</dbReference>
<evidence type="ECO:0000256" key="6">
    <source>
        <dbReference type="SAM" id="Phobius"/>
    </source>
</evidence>
<dbReference type="PATRIC" id="fig|316.97.peg.1349"/>
<dbReference type="GO" id="GO:0015171">
    <property type="term" value="F:amino acid transmembrane transporter activity"/>
    <property type="evidence" value="ECO:0007669"/>
    <property type="project" value="TreeGrafter"/>
</dbReference>
<dbReference type="PANTHER" id="PTHR30086:SF20">
    <property type="entry name" value="ARGININE EXPORTER PROTEIN ARGO-RELATED"/>
    <property type="match status" value="1"/>
</dbReference>
<keyword evidence="2" id="KW-1003">Cell membrane</keyword>
<feature type="transmembrane region" description="Helical" evidence="6">
    <location>
        <begin position="65"/>
        <end position="86"/>
    </location>
</feature>
<feature type="transmembrane region" description="Helical" evidence="6">
    <location>
        <begin position="119"/>
        <end position="140"/>
    </location>
</feature>
<dbReference type="Pfam" id="PF01810">
    <property type="entry name" value="LysE"/>
    <property type="match status" value="1"/>
</dbReference>
<evidence type="ECO:0000256" key="2">
    <source>
        <dbReference type="ARBA" id="ARBA00022475"/>
    </source>
</evidence>
<evidence type="ECO:0000256" key="4">
    <source>
        <dbReference type="ARBA" id="ARBA00022989"/>
    </source>
</evidence>
<organism evidence="7 8">
    <name type="scientific">Stutzerimonas stutzeri</name>
    <name type="common">Pseudomonas stutzeri</name>
    <dbReference type="NCBI Taxonomy" id="316"/>
    <lineage>
        <taxon>Bacteria</taxon>
        <taxon>Pseudomonadati</taxon>
        <taxon>Pseudomonadota</taxon>
        <taxon>Gammaproteobacteria</taxon>
        <taxon>Pseudomonadales</taxon>
        <taxon>Pseudomonadaceae</taxon>
        <taxon>Stutzerimonas</taxon>
    </lineage>
</organism>
<evidence type="ECO:0000256" key="1">
    <source>
        <dbReference type="ARBA" id="ARBA00004651"/>
    </source>
</evidence>
<evidence type="ECO:0000313" key="8">
    <source>
        <dbReference type="Proteomes" id="UP000025238"/>
    </source>
</evidence>
<feature type="transmembrane region" description="Helical" evidence="6">
    <location>
        <begin position="6"/>
        <end position="27"/>
    </location>
</feature>
<gene>
    <name evidence="7" type="ORF">UIB01_06670</name>
</gene>
<evidence type="ECO:0000256" key="5">
    <source>
        <dbReference type="ARBA" id="ARBA00023136"/>
    </source>
</evidence>
<dbReference type="EMBL" id="CP007509">
    <property type="protein sequence ID" value="AHY42186.1"/>
    <property type="molecule type" value="Genomic_DNA"/>
</dbReference>
<dbReference type="KEGG" id="pstu:UIB01_06670"/>
<proteinExistence type="predicted"/>
<dbReference type="PIRSF" id="PIRSF006324">
    <property type="entry name" value="LeuE"/>
    <property type="match status" value="1"/>
</dbReference>
<evidence type="ECO:0000256" key="3">
    <source>
        <dbReference type="ARBA" id="ARBA00022692"/>
    </source>
</evidence>